<dbReference type="Proteomes" id="UP000316921">
    <property type="component" value="Chromosome"/>
</dbReference>
<evidence type="ECO:0000313" key="4">
    <source>
        <dbReference type="Proteomes" id="UP000316921"/>
    </source>
</evidence>
<feature type="region of interest" description="Disordered" evidence="1">
    <location>
        <begin position="89"/>
        <end position="108"/>
    </location>
</feature>
<feature type="signal peptide" evidence="2">
    <location>
        <begin position="1"/>
        <end position="30"/>
    </location>
</feature>
<accession>A0A518BRI5</accession>
<organism evidence="3 4">
    <name type="scientific">Engelhardtia mirabilis</name>
    <dbReference type="NCBI Taxonomy" id="2528011"/>
    <lineage>
        <taxon>Bacteria</taxon>
        <taxon>Pseudomonadati</taxon>
        <taxon>Planctomycetota</taxon>
        <taxon>Planctomycetia</taxon>
        <taxon>Planctomycetia incertae sedis</taxon>
        <taxon>Engelhardtia</taxon>
    </lineage>
</organism>
<dbReference type="RefSeq" id="WP_145069562.1">
    <property type="nucleotide sequence ID" value="NZ_CP036287.1"/>
</dbReference>
<evidence type="ECO:0000256" key="2">
    <source>
        <dbReference type="SAM" id="SignalP"/>
    </source>
</evidence>
<dbReference type="KEGG" id="pbap:Pla133_46800"/>
<evidence type="ECO:0000313" key="3">
    <source>
        <dbReference type="EMBL" id="QDU69560.1"/>
    </source>
</evidence>
<dbReference type="EMBL" id="CP036287">
    <property type="protein sequence ID" value="QDU69560.1"/>
    <property type="molecule type" value="Genomic_DNA"/>
</dbReference>
<keyword evidence="2" id="KW-0732">Signal</keyword>
<keyword evidence="4" id="KW-1185">Reference proteome</keyword>
<dbReference type="AlphaFoldDB" id="A0A518BRI5"/>
<sequence length="151" mass="14995" precursor="true">MSTKLVRGMIVATAALAAISIATLSQSASAAMGVGAGGGPAASGTAGSDPTGAPVPKEASGNHRVSVCNCTSSEITGALKHAKVVHPTFRGGGSPSSNGQATGQSGDVSLGAIPPGKCRTVKYKFWCEPTLLLGWVCELTSFTVIEFAADC</sequence>
<feature type="region of interest" description="Disordered" evidence="1">
    <location>
        <begin position="33"/>
        <end position="60"/>
    </location>
</feature>
<evidence type="ECO:0000256" key="1">
    <source>
        <dbReference type="SAM" id="MobiDB-lite"/>
    </source>
</evidence>
<gene>
    <name evidence="3" type="ORF">Pla133_46800</name>
</gene>
<name>A0A518BRI5_9BACT</name>
<reference evidence="3 4" key="1">
    <citation type="submission" date="2019-02" db="EMBL/GenBank/DDBJ databases">
        <title>Deep-cultivation of Planctomycetes and their phenomic and genomic characterization uncovers novel biology.</title>
        <authorList>
            <person name="Wiegand S."/>
            <person name="Jogler M."/>
            <person name="Boedeker C."/>
            <person name="Pinto D."/>
            <person name="Vollmers J."/>
            <person name="Rivas-Marin E."/>
            <person name="Kohn T."/>
            <person name="Peeters S.H."/>
            <person name="Heuer A."/>
            <person name="Rast P."/>
            <person name="Oberbeckmann S."/>
            <person name="Bunk B."/>
            <person name="Jeske O."/>
            <person name="Meyerdierks A."/>
            <person name="Storesund J.E."/>
            <person name="Kallscheuer N."/>
            <person name="Luecker S."/>
            <person name="Lage O.M."/>
            <person name="Pohl T."/>
            <person name="Merkel B.J."/>
            <person name="Hornburger P."/>
            <person name="Mueller R.-W."/>
            <person name="Bruemmer F."/>
            <person name="Labrenz M."/>
            <person name="Spormann A.M."/>
            <person name="Op den Camp H."/>
            <person name="Overmann J."/>
            <person name="Amann R."/>
            <person name="Jetten M.S.M."/>
            <person name="Mascher T."/>
            <person name="Medema M.H."/>
            <person name="Devos D.P."/>
            <person name="Kaster A.-K."/>
            <person name="Ovreas L."/>
            <person name="Rohde M."/>
            <person name="Galperin M.Y."/>
            <person name="Jogler C."/>
        </authorList>
    </citation>
    <scope>NUCLEOTIDE SEQUENCE [LARGE SCALE GENOMIC DNA]</scope>
    <source>
        <strain evidence="3 4">Pla133</strain>
    </source>
</reference>
<protein>
    <submittedName>
        <fullName evidence="3">Uncharacterized protein</fullName>
    </submittedName>
</protein>
<feature type="compositionally biased region" description="Polar residues" evidence="1">
    <location>
        <begin position="95"/>
        <end position="107"/>
    </location>
</feature>
<feature type="chain" id="PRO_5022102912" evidence="2">
    <location>
        <begin position="31"/>
        <end position="151"/>
    </location>
</feature>
<proteinExistence type="predicted"/>